<evidence type="ECO:0000256" key="1">
    <source>
        <dbReference type="SAM" id="MobiDB-lite"/>
    </source>
</evidence>
<name>A0ABT5EHN2_9BACT</name>
<evidence type="ECO:0000313" key="2">
    <source>
        <dbReference type="EMBL" id="MDC0741346.1"/>
    </source>
</evidence>
<comment type="caution">
    <text evidence="2">The sequence shown here is derived from an EMBL/GenBank/DDBJ whole genome shotgun (WGS) entry which is preliminary data.</text>
</comment>
<dbReference type="EMBL" id="JAQNDO010000001">
    <property type="protein sequence ID" value="MDC0741346.1"/>
    <property type="molecule type" value="Genomic_DNA"/>
</dbReference>
<dbReference type="PROSITE" id="PS51257">
    <property type="entry name" value="PROKAR_LIPOPROTEIN"/>
    <property type="match status" value="1"/>
</dbReference>
<proteinExistence type="predicted"/>
<accession>A0ABT5EHN2</accession>
<dbReference type="RefSeq" id="WP_271916567.1">
    <property type="nucleotide sequence ID" value="NZ_JAQNDO010000001.1"/>
</dbReference>
<organism evidence="2 3">
    <name type="scientific">Polyangium mundeleinium</name>
    <dbReference type="NCBI Taxonomy" id="2995306"/>
    <lineage>
        <taxon>Bacteria</taxon>
        <taxon>Pseudomonadati</taxon>
        <taxon>Myxococcota</taxon>
        <taxon>Polyangia</taxon>
        <taxon>Polyangiales</taxon>
        <taxon>Polyangiaceae</taxon>
        <taxon>Polyangium</taxon>
    </lineage>
</organism>
<dbReference type="Proteomes" id="UP001221411">
    <property type="component" value="Unassembled WGS sequence"/>
</dbReference>
<evidence type="ECO:0000313" key="3">
    <source>
        <dbReference type="Proteomes" id="UP001221411"/>
    </source>
</evidence>
<feature type="region of interest" description="Disordered" evidence="1">
    <location>
        <begin position="24"/>
        <end position="44"/>
    </location>
</feature>
<sequence length="205" mass="21232">MRIGIVWTILVFGTLQGLLACGAEEPPPSSTTTSGSGGSGGGEPKLPPARCGELCDHVSQIKCFVWSSCAKDCADYLDTDEACESAFETLLGCWADQKADFTCVPTQVVPPAGCKAEEDAFRACAQGKTRSDTAACTGQSGTSASDACTSSTFCAGVGELRTSCTRLGDGTWQCTCRSDTSLLGTCTEPSGKCDNQEGCCAAFFF</sequence>
<keyword evidence="3" id="KW-1185">Reference proteome</keyword>
<reference evidence="2 3" key="1">
    <citation type="submission" date="2022-11" db="EMBL/GenBank/DDBJ databases">
        <title>Minimal conservation of predation-associated metabolite biosynthetic gene clusters underscores biosynthetic potential of Myxococcota including descriptions for ten novel species: Archangium lansinium sp. nov., Myxococcus landrumus sp. nov., Nannocystis bai.</title>
        <authorList>
            <person name="Ahearne A."/>
            <person name="Stevens C."/>
            <person name="Dowd S."/>
        </authorList>
    </citation>
    <scope>NUCLEOTIDE SEQUENCE [LARGE SCALE GENOMIC DNA]</scope>
    <source>
        <strain evidence="2 3">RJM3</strain>
    </source>
</reference>
<gene>
    <name evidence="2" type="ORF">POL67_08320</name>
</gene>
<protein>
    <submittedName>
        <fullName evidence="2">Uncharacterized protein</fullName>
    </submittedName>
</protein>